<name>A0ABU9B955_9BURK</name>
<reference evidence="4 5" key="1">
    <citation type="submission" date="2024-04" db="EMBL/GenBank/DDBJ databases">
        <title>Novel species of the genus Ideonella isolated from streams.</title>
        <authorList>
            <person name="Lu H."/>
        </authorList>
    </citation>
    <scope>NUCLEOTIDE SEQUENCE [LARGE SCALE GENOMIC DNA]</scope>
    <source>
        <strain evidence="4 5">BYS139W</strain>
    </source>
</reference>
<dbReference type="PANTHER" id="PTHR30386">
    <property type="entry name" value="MEMBRANE FUSION SUBUNIT OF EMRAB-TOLC MULTIDRUG EFFLUX PUMP"/>
    <property type="match status" value="1"/>
</dbReference>
<sequence length="484" mass="52900">MARRPQPHPFAEPAEPVQPAQPRQRQRARQEAPRDDDEAADDGEGRVRFREQALQALAPRAHGDILLSPGRASGWTAAVAALLLAALAGLLVLGSYTRRSTVVGRLVPDQGLLRITAPQGGLLLERHASEQQVVRRGQLLFVLSGERLGPGLQEVQRDIAQQIALRRTSLEDELRRLDDGQSREAERQRQRESVLEAEQARLERQLQLQASRVEAAQDAVTRYRSLAAQGYVSRDELQLREVDLTEQRARGEALQRERLALRRDAESGRRELDAQRLRQGSQRAETERALALLQQELTETEARRRIVVTAPADGVLSLVRGEPGQSVEPQAVLAQLLPQGADLQARLYAPSRAAGFTQAGTAVQLRYDAYPWQKFGQATGQVLTVGRTPAPADEVPPATDPQAAAEAMFPITVRLPAQSVAGTSGPLPLSPGMRVEAVLMHESRPLYEWVLEPVFALRSRLAPPGVTLPPVPPTPPAAAAGGRP</sequence>
<evidence type="ECO:0000313" key="5">
    <source>
        <dbReference type="Proteomes" id="UP001368500"/>
    </source>
</evidence>
<keyword evidence="5" id="KW-1185">Reference proteome</keyword>
<feature type="transmembrane region" description="Helical" evidence="3">
    <location>
        <begin position="75"/>
        <end position="96"/>
    </location>
</feature>
<protein>
    <submittedName>
        <fullName evidence="4">HlyD family efflux transporter periplasmic adaptor subunit</fullName>
    </submittedName>
</protein>
<dbReference type="PANTHER" id="PTHR30386:SF28">
    <property type="entry name" value="EXPORTED PROTEIN"/>
    <property type="match status" value="1"/>
</dbReference>
<dbReference type="InterPro" id="IPR050739">
    <property type="entry name" value="MFP"/>
</dbReference>
<feature type="compositionally biased region" description="Pro residues" evidence="2">
    <location>
        <begin position="466"/>
        <end position="476"/>
    </location>
</feature>
<proteinExistence type="predicted"/>
<keyword evidence="3" id="KW-0472">Membrane</keyword>
<keyword evidence="3" id="KW-0812">Transmembrane</keyword>
<dbReference type="Proteomes" id="UP001368500">
    <property type="component" value="Unassembled WGS sequence"/>
</dbReference>
<keyword evidence="1" id="KW-0175">Coiled coil</keyword>
<feature type="compositionally biased region" description="Low complexity" evidence="2">
    <location>
        <begin position="11"/>
        <end position="23"/>
    </location>
</feature>
<dbReference type="RefSeq" id="WP_341373916.1">
    <property type="nucleotide sequence ID" value="NZ_JBBUTF010000007.1"/>
</dbReference>
<dbReference type="Gene3D" id="2.40.50.100">
    <property type="match status" value="1"/>
</dbReference>
<evidence type="ECO:0000256" key="2">
    <source>
        <dbReference type="SAM" id="MobiDB-lite"/>
    </source>
</evidence>
<feature type="coiled-coil region" evidence="1">
    <location>
        <begin position="185"/>
        <end position="219"/>
    </location>
</feature>
<evidence type="ECO:0000313" key="4">
    <source>
        <dbReference type="EMBL" id="MEK8026133.1"/>
    </source>
</evidence>
<feature type="region of interest" description="Disordered" evidence="2">
    <location>
        <begin position="463"/>
        <end position="484"/>
    </location>
</feature>
<dbReference type="EMBL" id="JBBUTF010000007">
    <property type="protein sequence ID" value="MEK8026133.1"/>
    <property type="molecule type" value="Genomic_DNA"/>
</dbReference>
<dbReference type="PRINTS" id="PR01490">
    <property type="entry name" value="RTXTOXIND"/>
</dbReference>
<feature type="region of interest" description="Disordered" evidence="2">
    <location>
        <begin position="1"/>
        <end position="46"/>
    </location>
</feature>
<keyword evidence="3" id="KW-1133">Transmembrane helix</keyword>
<evidence type="ECO:0000256" key="3">
    <source>
        <dbReference type="SAM" id="Phobius"/>
    </source>
</evidence>
<gene>
    <name evidence="4" type="ORF">AACH11_09200</name>
</gene>
<organism evidence="4 5">
    <name type="scientific">Pseudaquabacterium rugosum</name>
    <dbReference type="NCBI Taxonomy" id="2984194"/>
    <lineage>
        <taxon>Bacteria</taxon>
        <taxon>Pseudomonadati</taxon>
        <taxon>Pseudomonadota</taxon>
        <taxon>Betaproteobacteria</taxon>
        <taxon>Burkholderiales</taxon>
        <taxon>Sphaerotilaceae</taxon>
        <taxon>Pseudaquabacterium</taxon>
    </lineage>
</organism>
<comment type="caution">
    <text evidence="4">The sequence shown here is derived from an EMBL/GenBank/DDBJ whole genome shotgun (WGS) entry which is preliminary data.</text>
</comment>
<evidence type="ECO:0000256" key="1">
    <source>
        <dbReference type="SAM" id="Coils"/>
    </source>
</evidence>
<accession>A0ABU9B955</accession>